<keyword evidence="3" id="KW-1185">Reference proteome</keyword>
<evidence type="ECO:0000313" key="2">
    <source>
        <dbReference type="EMBL" id="KAK8990676.1"/>
    </source>
</evidence>
<accession>A0ABR2PR04</accession>
<gene>
    <name evidence="2" type="ORF">V6N11_028641</name>
</gene>
<dbReference type="Proteomes" id="UP001396334">
    <property type="component" value="Unassembled WGS sequence"/>
</dbReference>
<reference evidence="2 3" key="1">
    <citation type="journal article" date="2024" name="G3 (Bethesda)">
        <title>Genome assembly of Hibiscus sabdariffa L. provides insights into metabolisms of medicinal natural products.</title>
        <authorList>
            <person name="Kim T."/>
        </authorList>
    </citation>
    <scope>NUCLEOTIDE SEQUENCE [LARGE SCALE GENOMIC DNA]</scope>
    <source>
        <strain evidence="2">TK-2024</strain>
        <tissue evidence="2">Old leaves</tissue>
    </source>
</reference>
<organism evidence="2 3">
    <name type="scientific">Hibiscus sabdariffa</name>
    <name type="common">roselle</name>
    <dbReference type="NCBI Taxonomy" id="183260"/>
    <lineage>
        <taxon>Eukaryota</taxon>
        <taxon>Viridiplantae</taxon>
        <taxon>Streptophyta</taxon>
        <taxon>Embryophyta</taxon>
        <taxon>Tracheophyta</taxon>
        <taxon>Spermatophyta</taxon>
        <taxon>Magnoliopsida</taxon>
        <taxon>eudicotyledons</taxon>
        <taxon>Gunneridae</taxon>
        <taxon>Pentapetalae</taxon>
        <taxon>rosids</taxon>
        <taxon>malvids</taxon>
        <taxon>Malvales</taxon>
        <taxon>Malvaceae</taxon>
        <taxon>Malvoideae</taxon>
        <taxon>Hibiscus</taxon>
    </lineage>
</organism>
<proteinExistence type="predicted"/>
<feature type="region of interest" description="Disordered" evidence="1">
    <location>
        <begin position="16"/>
        <end position="55"/>
    </location>
</feature>
<comment type="caution">
    <text evidence="2">The sequence shown here is derived from an EMBL/GenBank/DDBJ whole genome shotgun (WGS) entry which is preliminary data.</text>
</comment>
<protein>
    <submittedName>
        <fullName evidence="2">Uncharacterized protein</fullName>
    </submittedName>
</protein>
<evidence type="ECO:0000256" key="1">
    <source>
        <dbReference type="SAM" id="MobiDB-lite"/>
    </source>
</evidence>
<name>A0ABR2PR04_9ROSI</name>
<evidence type="ECO:0000313" key="3">
    <source>
        <dbReference type="Proteomes" id="UP001396334"/>
    </source>
</evidence>
<sequence length="91" mass="10266">MVELRKQGQESIVARMEEERQNWASVRPVQRLDDDPGAKMSASGRSDDSMYSPWETMGDPSAFPIAHQSTSLLSFPPSILQHCPSFLHSKY</sequence>
<dbReference type="EMBL" id="JBBPBN010000053">
    <property type="protein sequence ID" value="KAK8990676.1"/>
    <property type="molecule type" value="Genomic_DNA"/>
</dbReference>